<comment type="caution">
    <text evidence="7">The sequence shown here is derived from an EMBL/GenBank/DDBJ whole genome shotgun (WGS) entry which is preliminary data.</text>
</comment>
<dbReference type="Pfam" id="PF13977">
    <property type="entry name" value="TetR_C_6"/>
    <property type="match status" value="1"/>
</dbReference>
<dbReference type="EMBL" id="JADBEG010000001">
    <property type="protein sequence ID" value="MBE1495397.1"/>
    <property type="molecule type" value="Genomic_DNA"/>
</dbReference>
<dbReference type="InterPro" id="IPR009057">
    <property type="entry name" value="Homeodomain-like_sf"/>
</dbReference>
<evidence type="ECO:0000259" key="6">
    <source>
        <dbReference type="PROSITE" id="PS50977"/>
    </source>
</evidence>
<keyword evidence="2" id="KW-0805">Transcription regulation</keyword>
<dbReference type="Gene3D" id="1.10.357.10">
    <property type="entry name" value="Tetracycline Repressor, domain 2"/>
    <property type="match status" value="1"/>
</dbReference>
<dbReference type="SUPFAM" id="SSF46689">
    <property type="entry name" value="Homeodomain-like"/>
    <property type="match status" value="1"/>
</dbReference>
<evidence type="ECO:0000256" key="2">
    <source>
        <dbReference type="ARBA" id="ARBA00023015"/>
    </source>
</evidence>
<accession>A0ABR9HXG2</accession>
<keyword evidence="8" id="KW-1185">Reference proteome</keyword>
<keyword evidence="3 5" id="KW-0238">DNA-binding</keyword>
<evidence type="ECO:0000313" key="7">
    <source>
        <dbReference type="EMBL" id="MBE1495397.1"/>
    </source>
</evidence>
<dbReference type="PROSITE" id="PS50977">
    <property type="entry name" value="HTH_TETR_2"/>
    <property type="match status" value="1"/>
</dbReference>
<evidence type="ECO:0000256" key="5">
    <source>
        <dbReference type="PROSITE-ProRule" id="PRU00335"/>
    </source>
</evidence>
<evidence type="ECO:0000256" key="4">
    <source>
        <dbReference type="ARBA" id="ARBA00023163"/>
    </source>
</evidence>
<dbReference type="PANTHER" id="PTHR30055">
    <property type="entry name" value="HTH-TYPE TRANSCRIPTIONAL REGULATOR RUTR"/>
    <property type="match status" value="1"/>
</dbReference>
<dbReference type="Pfam" id="PF00440">
    <property type="entry name" value="TetR_N"/>
    <property type="match status" value="1"/>
</dbReference>
<dbReference type="InterPro" id="IPR039538">
    <property type="entry name" value="BetI_C"/>
</dbReference>
<protein>
    <submittedName>
        <fullName evidence="7">AcrR family transcriptional regulator</fullName>
    </submittedName>
</protein>
<evidence type="ECO:0000256" key="3">
    <source>
        <dbReference type="ARBA" id="ARBA00023125"/>
    </source>
</evidence>
<dbReference type="InterPro" id="IPR036271">
    <property type="entry name" value="Tet_transcr_reg_TetR-rel_C_sf"/>
</dbReference>
<evidence type="ECO:0000313" key="8">
    <source>
        <dbReference type="Proteomes" id="UP000631670"/>
    </source>
</evidence>
<dbReference type="InterPro" id="IPR001647">
    <property type="entry name" value="HTH_TetR"/>
</dbReference>
<feature type="domain" description="HTH tetR-type" evidence="6">
    <location>
        <begin position="8"/>
        <end position="68"/>
    </location>
</feature>
<keyword evidence="4" id="KW-0804">Transcription</keyword>
<dbReference type="RefSeq" id="WP_086859391.1">
    <property type="nucleotide sequence ID" value="NZ_JADBEG010000001.1"/>
</dbReference>
<dbReference type="PANTHER" id="PTHR30055:SF234">
    <property type="entry name" value="HTH-TYPE TRANSCRIPTIONAL REGULATOR BETI"/>
    <property type="match status" value="1"/>
</dbReference>
<proteinExistence type="predicted"/>
<organism evidence="7 8">
    <name type="scientific">Amycolatopsis lexingtonensis</name>
    <dbReference type="NCBI Taxonomy" id="218822"/>
    <lineage>
        <taxon>Bacteria</taxon>
        <taxon>Bacillati</taxon>
        <taxon>Actinomycetota</taxon>
        <taxon>Actinomycetes</taxon>
        <taxon>Pseudonocardiales</taxon>
        <taxon>Pseudonocardiaceae</taxon>
        <taxon>Amycolatopsis</taxon>
    </lineage>
</organism>
<gene>
    <name evidence="7" type="ORF">H4696_002497</name>
</gene>
<dbReference type="InterPro" id="IPR050109">
    <property type="entry name" value="HTH-type_TetR-like_transc_reg"/>
</dbReference>
<sequence>MPKIVDRRQRRDEVAAALWRLAYREGWDAVSLRRVAAEAGLSLGSVQHYFTGTDDLLDYAVGGVLEVLDERLVEQLTTLADPRDAESTVCRVLQSMIPGAAPVPDDVWRIQVLAWLTVVTRAARSPELTVRLSAGGDRLAEAIAAAIRLSDARRSPGDAHRDARGLLSLVEGLLLHLARRAIDPAEAAGSIARFVALVFTR</sequence>
<evidence type="ECO:0000256" key="1">
    <source>
        <dbReference type="ARBA" id="ARBA00022491"/>
    </source>
</evidence>
<keyword evidence="1" id="KW-0678">Repressor</keyword>
<dbReference type="Proteomes" id="UP000631670">
    <property type="component" value="Unassembled WGS sequence"/>
</dbReference>
<dbReference type="SUPFAM" id="SSF48498">
    <property type="entry name" value="Tetracyclin repressor-like, C-terminal domain"/>
    <property type="match status" value="1"/>
</dbReference>
<feature type="DNA-binding region" description="H-T-H motif" evidence="5">
    <location>
        <begin position="31"/>
        <end position="50"/>
    </location>
</feature>
<name>A0ABR9HXG2_9PSEU</name>
<reference evidence="7 8" key="1">
    <citation type="submission" date="2020-10" db="EMBL/GenBank/DDBJ databases">
        <title>Sequencing the genomes of 1000 actinobacteria strains.</title>
        <authorList>
            <person name="Klenk H.-P."/>
        </authorList>
    </citation>
    <scope>NUCLEOTIDE SEQUENCE [LARGE SCALE GENOMIC DNA]</scope>
    <source>
        <strain evidence="7 8">DSM 44653</strain>
    </source>
</reference>